<proteinExistence type="predicted"/>
<dbReference type="EMBL" id="JBBKAR010000039">
    <property type="protein sequence ID" value="MEJ8305227.1"/>
    <property type="molecule type" value="Genomic_DNA"/>
</dbReference>
<dbReference type="Proteomes" id="UP001380953">
    <property type="component" value="Unassembled WGS sequence"/>
</dbReference>
<keyword evidence="2" id="KW-1185">Reference proteome</keyword>
<name>A0ACC6PEJ0_9BACL</name>
<accession>A0ACC6PEJ0</accession>
<comment type="caution">
    <text evidence="1">The sequence shown here is derived from an EMBL/GenBank/DDBJ whole genome shotgun (WGS) entry which is preliminary data.</text>
</comment>
<gene>
    <name evidence="1" type="ORF">WKI47_15075</name>
</gene>
<reference evidence="1" key="1">
    <citation type="submission" date="2024-03" db="EMBL/GenBank/DDBJ databases">
        <title>Whole genome sequecning of epiphytes from Marcgravia umbellata leaves.</title>
        <authorList>
            <person name="Kumar G."/>
            <person name="Savka M.A."/>
        </authorList>
    </citation>
    <scope>NUCLEOTIDE SEQUENCE</scope>
    <source>
        <strain evidence="1">RIT_BL5</strain>
    </source>
</reference>
<evidence type="ECO:0000313" key="2">
    <source>
        <dbReference type="Proteomes" id="UP001380953"/>
    </source>
</evidence>
<protein>
    <submittedName>
        <fullName evidence="1">AraC family transcriptional regulator</fullName>
    </submittedName>
</protein>
<sequence length="334" mass="38778">MMDLEQLDRYLRAFNEIERIQQKTGENINDIALVITHDESSDQLRMPDSLFFDTGPIQMRKHHRFAPMPVHRHTFIELNYIYSGTCTQHINGEQVVLQQGQICMLDSDVLHGIERMDENDILVNILIRKDVFASAILGRFATGGIVSQFLLGAMAEDTSHDRYVVFESEKHEKLQFFVKNMMAEAFGEEMYAQEMLYGHMMVIFTELMRVYSYRTNDKTAQKGGRADLIDMLAYIERHYRTCTLTGLADAFNFNPNYLGNLLKKKTGRTFMELIKAQRMLQAAALLTNTDDSIEQVAHHVGYDSPGFFYRSFVAQYGMTPKQYRRQLPRFEKDE</sequence>
<organism evidence="1 2">
    <name type="scientific">Saccharibacillus sacchari</name>
    <dbReference type="NCBI Taxonomy" id="456493"/>
    <lineage>
        <taxon>Bacteria</taxon>
        <taxon>Bacillati</taxon>
        <taxon>Bacillota</taxon>
        <taxon>Bacilli</taxon>
        <taxon>Bacillales</taxon>
        <taxon>Paenibacillaceae</taxon>
        <taxon>Saccharibacillus</taxon>
    </lineage>
</organism>
<evidence type="ECO:0000313" key="1">
    <source>
        <dbReference type="EMBL" id="MEJ8305227.1"/>
    </source>
</evidence>